<accession>A0ABV5LHA7</accession>
<feature type="chain" id="PRO_5047262820" description="Lipoprotein" evidence="2">
    <location>
        <begin position="36"/>
        <end position="79"/>
    </location>
</feature>
<sequence>MANEWVRGAVRCAVGVMGVVAVLMPCGTPAGSAHADETDTASHDGHRVGPGNADAGRADAPAQDVREHLLPFGDGHARN</sequence>
<keyword evidence="2" id="KW-0732">Signal</keyword>
<evidence type="ECO:0000313" key="3">
    <source>
        <dbReference type="EMBL" id="MFB9351564.1"/>
    </source>
</evidence>
<dbReference type="RefSeq" id="WP_030820960.1">
    <property type="nucleotide sequence ID" value="NZ_JBHMDI010000124.1"/>
</dbReference>
<dbReference type="Proteomes" id="UP001589753">
    <property type="component" value="Unassembled WGS sequence"/>
</dbReference>
<protein>
    <recommendedName>
        <fullName evidence="5">Lipoprotein</fullName>
    </recommendedName>
</protein>
<feature type="compositionally biased region" description="Basic and acidic residues" evidence="1">
    <location>
        <begin position="64"/>
        <end position="79"/>
    </location>
</feature>
<gene>
    <name evidence="3" type="ORF">ACFFUA_29740</name>
</gene>
<feature type="signal peptide" evidence="2">
    <location>
        <begin position="1"/>
        <end position="35"/>
    </location>
</feature>
<proteinExistence type="predicted"/>
<evidence type="ECO:0000256" key="1">
    <source>
        <dbReference type="SAM" id="MobiDB-lite"/>
    </source>
</evidence>
<reference evidence="3 4" key="1">
    <citation type="submission" date="2024-09" db="EMBL/GenBank/DDBJ databases">
        <authorList>
            <person name="Sun Q."/>
            <person name="Mori K."/>
        </authorList>
    </citation>
    <scope>NUCLEOTIDE SEQUENCE [LARGE SCALE GENOMIC DNA]</scope>
    <source>
        <strain evidence="3 4">JCM 9767</strain>
    </source>
</reference>
<dbReference type="EMBL" id="JBHMDI010000124">
    <property type="protein sequence ID" value="MFB9351564.1"/>
    <property type="molecule type" value="Genomic_DNA"/>
</dbReference>
<evidence type="ECO:0008006" key="5">
    <source>
        <dbReference type="Google" id="ProtNLM"/>
    </source>
</evidence>
<feature type="compositionally biased region" description="Basic and acidic residues" evidence="1">
    <location>
        <begin position="34"/>
        <end position="47"/>
    </location>
</feature>
<keyword evidence="4" id="KW-1185">Reference proteome</keyword>
<evidence type="ECO:0000313" key="4">
    <source>
        <dbReference type="Proteomes" id="UP001589753"/>
    </source>
</evidence>
<organism evidence="3 4">
    <name type="scientific">Streptomyces heliomycini</name>
    <dbReference type="NCBI Taxonomy" id="284032"/>
    <lineage>
        <taxon>Bacteria</taxon>
        <taxon>Bacillati</taxon>
        <taxon>Actinomycetota</taxon>
        <taxon>Actinomycetes</taxon>
        <taxon>Kitasatosporales</taxon>
        <taxon>Streptomycetaceae</taxon>
        <taxon>Streptomyces</taxon>
    </lineage>
</organism>
<evidence type="ECO:0000256" key="2">
    <source>
        <dbReference type="SAM" id="SignalP"/>
    </source>
</evidence>
<comment type="caution">
    <text evidence="3">The sequence shown here is derived from an EMBL/GenBank/DDBJ whole genome shotgun (WGS) entry which is preliminary data.</text>
</comment>
<feature type="region of interest" description="Disordered" evidence="1">
    <location>
        <begin position="27"/>
        <end position="79"/>
    </location>
</feature>
<name>A0ABV5LHA7_9ACTN</name>